<comment type="caution">
    <text evidence="2">The sequence shown here is derived from an EMBL/GenBank/DDBJ whole genome shotgun (WGS) entry which is preliminary data.</text>
</comment>
<evidence type="ECO:0000313" key="3">
    <source>
        <dbReference type="Proteomes" id="UP000249229"/>
    </source>
</evidence>
<evidence type="ECO:0000313" key="2">
    <source>
        <dbReference type="EMBL" id="PZQ62008.1"/>
    </source>
</evidence>
<dbReference type="AlphaFoldDB" id="A0A2W5PBV4"/>
<organism evidence="2 3">
    <name type="scientific">Sphingomonas taxi</name>
    <dbReference type="NCBI Taxonomy" id="1549858"/>
    <lineage>
        <taxon>Bacteria</taxon>
        <taxon>Pseudomonadati</taxon>
        <taxon>Pseudomonadota</taxon>
        <taxon>Alphaproteobacteria</taxon>
        <taxon>Sphingomonadales</taxon>
        <taxon>Sphingomonadaceae</taxon>
        <taxon>Sphingomonas</taxon>
    </lineage>
</organism>
<sequence length="238" mass="26746">MTDSTPSPAPHAIPAPEFTTAPVRPRHDGWTPARQVAFIQALADTACVDEAARRVGMSRESCYTLRRRPGAASFRQAWDVALDHAVTRLADAALGRALHGTVTPVFYKGEQIGERRRYDERLTMFLLRYRDPQRYGAWRDTMVARRPHPDGAARLLEQALRHVAEDGPAVAAGRLPPPRAPLRTECLADDPDYLRERADAAQRADQERRETEWEDWLDTLERERAATPAEGYSAPDVV</sequence>
<gene>
    <name evidence="2" type="ORF">DI544_05280</name>
</gene>
<name>A0A2W5PBV4_9SPHN</name>
<accession>A0A2W5PBV4</accession>
<evidence type="ECO:0000256" key="1">
    <source>
        <dbReference type="SAM" id="MobiDB-lite"/>
    </source>
</evidence>
<proteinExistence type="predicted"/>
<dbReference type="Proteomes" id="UP000249229">
    <property type="component" value="Unassembled WGS sequence"/>
</dbReference>
<feature type="region of interest" description="Disordered" evidence="1">
    <location>
        <begin position="1"/>
        <end position="26"/>
    </location>
</feature>
<protein>
    <submittedName>
        <fullName evidence="2">Uncharacterized protein</fullName>
    </submittedName>
</protein>
<dbReference type="EMBL" id="QFQI01000002">
    <property type="protein sequence ID" value="PZQ62008.1"/>
    <property type="molecule type" value="Genomic_DNA"/>
</dbReference>
<reference evidence="2 3" key="1">
    <citation type="submission" date="2017-08" db="EMBL/GenBank/DDBJ databases">
        <title>Infants hospitalized years apart are colonized by the same room-sourced microbial strains.</title>
        <authorList>
            <person name="Brooks B."/>
            <person name="Olm M.R."/>
            <person name="Firek B.A."/>
            <person name="Baker R."/>
            <person name="Thomas B.C."/>
            <person name="Morowitz M.J."/>
            <person name="Banfield J.F."/>
        </authorList>
    </citation>
    <scope>NUCLEOTIDE SEQUENCE [LARGE SCALE GENOMIC DNA]</scope>
    <source>
        <strain evidence="2">S2_005_001_R1_22</strain>
    </source>
</reference>